<evidence type="ECO:0000313" key="12">
    <source>
        <dbReference type="EMBL" id="CAH1270983.1"/>
    </source>
</evidence>
<dbReference type="InterPro" id="IPR016187">
    <property type="entry name" value="CTDL_fold"/>
</dbReference>
<dbReference type="PROSITE" id="PS50923">
    <property type="entry name" value="SUSHI"/>
    <property type="match status" value="13"/>
</dbReference>
<dbReference type="PANTHER" id="PTHR45656:SF4">
    <property type="entry name" value="PROTEIN CBR-CLEC-78"/>
    <property type="match status" value="1"/>
</dbReference>
<dbReference type="CDD" id="cd00037">
    <property type="entry name" value="CLECT"/>
    <property type="match status" value="1"/>
</dbReference>
<dbReference type="PROSITE" id="PS50948">
    <property type="entry name" value="PAN"/>
    <property type="match status" value="1"/>
</dbReference>
<feature type="domain" description="Sushi" evidence="9">
    <location>
        <begin position="345"/>
        <end position="402"/>
    </location>
</feature>
<dbReference type="InterPro" id="IPR003884">
    <property type="entry name" value="FacI_MAC"/>
</dbReference>
<feature type="domain" description="Sushi" evidence="9">
    <location>
        <begin position="520"/>
        <end position="575"/>
    </location>
</feature>
<dbReference type="Pfam" id="PF07648">
    <property type="entry name" value="Kazal_2"/>
    <property type="match status" value="1"/>
</dbReference>
<feature type="domain" description="Sushi" evidence="9">
    <location>
        <begin position="165"/>
        <end position="222"/>
    </location>
</feature>
<keyword evidence="2" id="KW-0732">Signal</keyword>
<evidence type="ECO:0000256" key="7">
    <source>
        <dbReference type="SAM" id="MobiDB-lite"/>
    </source>
</evidence>
<keyword evidence="3" id="KW-0677">Repeat</keyword>
<dbReference type="OrthoDB" id="5804959at2759"/>
<dbReference type="InterPro" id="IPR003609">
    <property type="entry name" value="Pan_app"/>
</dbReference>
<keyword evidence="5" id="KW-0325">Glycoprotein</keyword>
<evidence type="ECO:0000256" key="2">
    <source>
        <dbReference type="ARBA" id="ARBA00022729"/>
    </source>
</evidence>
<dbReference type="Proteomes" id="UP000838412">
    <property type="component" value="Chromosome 8"/>
</dbReference>
<reference evidence="12" key="1">
    <citation type="submission" date="2022-01" db="EMBL/GenBank/DDBJ databases">
        <authorList>
            <person name="Braso-Vives M."/>
        </authorList>
    </citation>
    <scope>NUCLEOTIDE SEQUENCE</scope>
</reference>
<dbReference type="SMART" id="SM00032">
    <property type="entry name" value="CCP"/>
    <property type="match status" value="15"/>
</dbReference>
<dbReference type="CDD" id="cd01099">
    <property type="entry name" value="PAN_AP_HGF"/>
    <property type="match status" value="1"/>
</dbReference>
<gene>
    <name evidence="12" type="primary">CSMD1</name>
    <name evidence="12" type="ORF">BLAG_LOCUS23125</name>
</gene>
<proteinExistence type="predicted"/>
<evidence type="ECO:0000259" key="8">
    <source>
        <dbReference type="PROSITE" id="PS50041"/>
    </source>
</evidence>
<feature type="domain" description="Sushi" evidence="9">
    <location>
        <begin position="1360"/>
        <end position="1419"/>
    </location>
</feature>
<dbReference type="SUPFAM" id="SSF57535">
    <property type="entry name" value="Complement control module/SCR domain"/>
    <property type="match status" value="14"/>
</dbReference>
<evidence type="ECO:0000256" key="6">
    <source>
        <dbReference type="PROSITE-ProRule" id="PRU00302"/>
    </source>
</evidence>
<dbReference type="InterPro" id="IPR002350">
    <property type="entry name" value="Kazal_dom"/>
</dbReference>
<organism evidence="12 13">
    <name type="scientific">Branchiostoma lanceolatum</name>
    <name type="common">Common lancelet</name>
    <name type="synonym">Amphioxus lanceolatum</name>
    <dbReference type="NCBI Taxonomy" id="7740"/>
    <lineage>
        <taxon>Eukaryota</taxon>
        <taxon>Metazoa</taxon>
        <taxon>Chordata</taxon>
        <taxon>Cephalochordata</taxon>
        <taxon>Leptocardii</taxon>
        <taxon>Amphioxiformes</taxon>
        <taxon>Branchiostomatidae</taxon>
        <taxon>Branchiostoma</taxon>
    </lineage>
</organism>
<dbReference type="PROSITE" id="PS50041">
    <property type="entry name" value="C_TYPE_LECTIN_2"/>
    <property type="match status" value="1"/>
</dbReference>
<evidence type="ECO:0000259" key="11">
    <source>
        <dbReference type="PROSITE" id="PS51390"/>
    </source>
</evidence>
<feature type="domain" description="Sushi" evidence="9">
    <location>
        <begin position="225"/>
        <end position="286"/>
    </location>
</feature>
<dbReference type="InterPro" id="IPR000436">
    <property type="entry name" value="Sushi_SCR_CCP_dom"/>
</dbReference>
<dbReference type="CDD" id="cd00033">
    <property type="entry name" value="CCP"/>
    <property type="match status" value="11"/>
</dbReference>
<dbReference type="Pfam" id="PF00024">
    <property type="entry name" value="PAN_1"/>
    <property type="match status" value="1"/>
</dbReference>
<feature type="region of interest" description="Disordered" evidence="7">
    <location>
        <begin position="1509"/>
        <end position="1539"/>
    </location>
</feature>
<dbReference type="SUPFAM" id="SSF56436">
    <property type="entry name" value="C-type lectin-like"/>
    <property type="match status" value="1"/>
</dbReference>
<comment type="caution">
    <text evidence="6">Lacks conserved residue(s) required for the propagation of feature annotation.</text>
</comment>
<feature type="domain" description="Sushi" evidence="9">
    <location>
        <begin position="771"/>
        <end position="829"/>
    </location>
</feature>
<evidence type="ECO:0000259" key="10">
    <source>
        <dbReference type="PROSITE" id="PS50948"/>
    </source>
</evidence>
<feature type="domain" description="C-type lectin" evidence="8">
    <location>
        <begin position="838"/>
        <end position="954"/>
    </location>
</feature>
<dbReference type="SMART" id="SM00473">
    <property type="entry name" value="PAN_AP"/>
    <property type="match status" value="1"/>
</dbReference>
<dbReference type="SMART" id="SM00057">
    <property type="entry name" value="FIMAC"/>
    <property type="match status" value="1"/>
</dbReference>
<evidence type="ECO:0000256" key="4">
    <source>
        <dbReference type="ARBA" id="ARBA00023157"/>
    </source>
</evidence>
<feature type="domain" description="Sushi" evidence="9">
    <location>
        <begin position="1043"/>
        <end position="1112"/>
    </location>
</feature>
<dbReference type="PROSITE" id="PS00615">
    <property type="entry name" value="C_TYPE_LECTIN_1"/>
    <property type="match status" value="1"/>
</dbReference>
<evidence type="ECO:0000259" key="9">
    <source>
        <dbReference type="PROSITE" id="PS50923"/>
    </source>
</evidence>
<dbReference type="SMART" id="SM00034">
    <property type="entry name" value="CLECT"/>
    <property type="match status" value="1"/>
</dbReference>
<keyword evidence="1 6" id="KW-0768">Sushi</keyword>
<dbReference type="InterPro" id="IPR035976">
    <property type="entry name" value="Sushi/SCR/CCP_sf"/>
</dbReference>
<evidence type="ECO:0000256" key="5">
    <source>
        <dbReference type="ARBA" id="ARBA00023180"/>
    </source>
</evidence>
<dbReference type="Gene3D" id="3.30.60.30">
    <property type="match status" value="1"/>
</dbReference>
<dbReference type="PROSITE" id="PS51390">
    <property type="entry name" value="WAP"/>
    <property type="match status" value="1"/>
</dbReference>
<dbReference type="InterPro" id="IPR008197">
    <property type="entry name" value="WAP_dom"/>
</dbReference>
<dbReference type="FunFam" id="2.10.70.10:FF:000014">
    <property type="entry name" value="Membrane cofactor protein"/>
    <property type="match status" value="1"/>
</dbReference>
<dbReference type="InterPro" id="IPR001304">
    <property type="entry name" value="C-type_lectin-like"/>
</dbReference>
<dbReference type="Gene3D" id="3.10.100.10">
    <property type="entry name" value="Mannose-Binding Protein A, subunit A"/>
    <property type="match status" value="1"/>
</dbReference>
<feature type="disulfide bond" evidence="6">
    <location>
        <begin position="257"/>
        <end position="284"/>
    </location>
</feature>
<feature type="disulfide bond" evidence="6">
    <location>
        <begin position="193"/>
        <end position="220"/>
    </location>
</feature>
<feature type="disulfide bond" evidence="6">
    <location>
        <begin position="1390"/>
        <end position="1417"/>
    </location>
</feature>
<dbReference type="Gene3D" id="3.50.4.10">
    <property type="entry name" value="Hepatocyte Growth Factor"/>
    <property type="match status" value="1"/>
</dbReference>
<feature type="domain" description="Sushi" evidence="9">
    <location>
        <begin position="1300"/>
        <end position="1357"/>
    </location>
</feature>
<dbReference type="EMBL" id="OV696693">
    <property type="protein sequence ID" value="CAH1270983.1"/>
    <property type="molecule type" value="Genomic_DNA"/>
</dbReference>
<feature type="domain" description="Sushi" evidence="9">
    <location>
        <begin position="287"/>
        <end position="344"/>
    </location>
</feature>
<feature type="disulfide bond" evidence="6">
    <location>
        <begin position="711"/>
        <end position="754"/>
    </location>
</feature>
<feature type="domain" description="Sushi" evidence="9">
    <location>
        <begin position="403"/>
        <end position="460"/>
    </location>
</feature>
<dbReference type="Pfam" id="PF00084">
    <property type="entry name" value="Sushi"/>
    <property type="match status" value="12"/>
</dbReference>
<dbReference type="GO" id="GO:0030414">
    <property type="term" value="F:peptidase inhibitor activity"/>
    <property type="evidence" value="ECO:0007669"/>
    <property type="project" value="InterPro"/>
</dbReference>
<dbReference type="InterPro" id="IPR036058">
    <property type="entry name" value="Kazal_dom_sf"/>
</dbReference>
<dbReference type="SUPFAM" id="SSF100895">
    <property type="entry name" value="Kazal-type serine protease inhibitors"/>
    <property type="match status" value="1"/>
</dbReference>
<keyword evidence="4 6" id="KW-1015">Disulfide bond</keyword>
<dbReference type="SUPFAM" id="SSF57414">
    <property type="entry name" value="Hairpin loop containing domain-like"/>
    <property type="match status" value="1"/>
</dbReference>
<dbReference type="Pfam" id="PF00059">
    <property type="entry name" value="Lectin_C"/>
    <property type="match status" value="1"/>
</dbReference>
<dbReference type="InterPro" id="IPR016186">
    <property type="entry name" value="C-type_lectin-like/link_sf"/>
</dbReference>
<feature type="disulfide bond" evidence="6">
    <location>
        <begin position="431"/>
        <end position="458"/>
    </location>
</feature>
<accession>A0A8K0EW27</accession>
<feature type="disulfide bond" evidence="6">
    <location>
        <begin position="373"/>
        <end position="400"/>
    </location>
</feature>
<dbReference type="GO" id="GO:0005576">
    <property type="term" value="C:extracellular region"/>
    <property type="evidence" value="ECO:0007669"/>
    <property type="project" value="InterPro"/>
</dbReference>
<dbReference type="PANTHER" id="PTHR45656">
    <property type="entry name" value="PROTEIN CBR-CLEC-78"/>
    <property type="match status" value="1"/>
</dbReference>
<feature type="domain" description="Sushi" evidence="9">
    <location>
        <begin position="709"/>
        <end position="768"/>
    </location>
</feature>
<feature type="disulfide bond" evidence="6">
    <location>
        <begin position="1269"/>
        <end position="1296"/>
    </location>
</feature>
<keyword evidence="13" id="KW-1185">Reference proteome</keyword>
<feature type="disulfide bond" evidence="6">
    <location>
        <begin position="1328"/>
        <end position="1355"/>
    </location>
</feature>
<protein>
    <submittedName>
        <fullName evidence="12">CSMD1 protein</fullName>
    </submittedName>
</protein>
<dbReference type="InterPro" id="IPR018378">
    <property type="entry name" value="C-type_lectin_CS"/>
</dbReference>
<dbReference type="Gene3D" id="2.10.70.10">
    <property type="entry name" value="Complement Module, domain 1"/>
    <property type="match status" value="13"/>
</dbReference>
<feature type="disulfide bond" evidence="6">
    <location>
        <begin position="315"/>
        <end position="342"/>
    </location>
</feature>
<evidence type="ECO:0000256" key="3">
    <source>
        <dbReference type="ARBA" id="ARBA00022737"/>
    </source>
</evidence>
<feature type="disulfide bond" evidence="6">
    <location>
        <begin position="739"/>
        <end position="766"/>
    </location>
</feature>
<evidence type="ECO:0000256" key="1">
    <source>
        <dbReference type="ARBA" id="ARBA00022659"/>
    </source>
</evidence>
<dbReference type="SUPFAM" id="SSF48726">
    <property type="entry name" value="Immunoglobulin"/>
    <property type="match status" value="1"/>
</dbReference>
<name>A0A8K0EW27_BRALA</name>
<feature type="domain" description="Sushi" evidence="9">
    <location>
        <begin position="645"/>
        <end position="708"/>
    </location>
</feature>
<dbReference type="InterPro" id="IPR051277">
    <property type="entry name" value="SEZ6_CSMD_C4BPB_Regulators"/>
</dbReference>
<dbReference type="InterPro" id="IPR036179">
    <property type="entry name" value="Ig-like_dom_sf"/>
</dbReference>
<evidence type="ECO:0000313" key="13">
    <source>
        <dbReference type="Proteomes" id="UP000838412"/>
    </source>
</evidence>
<feature type="domain" description="WAP" evidence="11">
    <location>
        <begin position="111"/>
        <end position="164"/>
    </location>
</feature>
<sequence length="1570" mass="174569">MCIIVHSRGHGKRAQLSSLLMLTCGLPPSEQLITDPITDKLDLAHYREVFRLYVLSLVLGSSFNPLTSGTHPHVWFRHMHATLRSEPVHGMALQLEIFAWAVLTFYVYTISADNEGVCVPSTAAAAAEGRGCGRKRCAADSDCRGRNKRCLCDGPCGMSCVNPNGTCREPQAPSNGAVEVDQLWFGGLAVYSCDDGHVLSGQAQRQCTGDREWSWQTPECMKNVTTCGEPPDVDHAMYDGERRRVSFDVGERLLYRCNSGFFRIGQPYVRCGENGQWSAVQLTCKARSCGNPGELANGRRDGLLFTYPNRVQYRCNQGYTLVGRPVRVCLSTQQWSGSLPRCQPVSCPVLQHPENGHRFGTDVTYNKVVKFTCSTGYIVRGSAERTCGADGTWSGEEASCAVINCGEPDPVWNGFWEGSDYGHRAEVSFSCRRGFLHVGAMSAVCQDDETWSSPSPHCFGKCEIERPPSNGYFSSRVYNGQLLSHGDTVEVACDTGYQLDGDRVVTCDNGTLALPTCNPRPCDDVPVLVNGEVDVTGLAHGSRATFRCVRGFRLDGPSQTTCYLGTWQTLSSCKHILCPQLDEIVDDAQIRLLRDGSYESFFQKDDLTQGAEVLISCTAGTTLQGSRKAECDNGLWVYRGGQGQPFCSPDPCPVNGVNIQSDHPDEVGHAERVTFRCAEGFEAEPGQTQTTLTCERGQWTPHSPTCTEAWCPLPKKIDHGAFRPDVQFVASGGDIELVCDVNYAPSRQSGKTRCRQGRWSTQLPTCLYHPEPCVLPDLPHGTYLGNIQAGNRLSHQETVTYRCSQGPSQDMTAQCYEGNWRSQPPHCSQGCKSGYTFFHHGCYKISSDTKSHGEARDSCRRDGAELVAVRTQAVHDFLVRRLHAAQYWIGLRDSAREGSWLYADGSPLGNFNMWGDGQPSGNWWYDEDCVAMHKPDSYRWHDFYCSKKYRYICQYTILRDDLGLSGFEKFSGAALLGHNNVIHEDTAVEECANQCQREVTFNCLSFDYNVVSRVCQLSSENRWTVGGDFDRNSLGWDHYERSVPCEPPIINNKVVSFFKGKEITVDRAPQFVQNDMIVSRCFDIGKYTLRGSVVRTCINGRWNDTDDPSCDESLVKIGFRTGRGKFFVRSQTDYGHFVVYPAGVFYLDCDPLPNNYGSPVFQKNGQDVYPHVVRQIGEDYRDDSGRIKLVWSRRRRRYYRRLMFNPPQPQDTGTYTCYSDKYPQVKHSVKIHVEAVTCPDPGIPAGSRRSGSSYYVDKFIMNEHVTYSCQEGFLLQGAPDIWCRWDGTWSDTPPTCAAMVSCPVPAVPDNGEMRGRTFSVDSTVSFSCRPGFTLSGPREITCLTDGQWSDNFPTCNVISYECAVPELSENVVNTSPKASYNVGDTIIFTCRPNFVLSGEETLRCMADLTWSADPPQCQADADEATSRPRPRTLCGDRVCDVWEKCDNKTSSHWRCICIRPQDCPRGGMRVCSKDGTVFENRCRLMAADCLPNYSFQFSHITEDGECTADEAQGASGDAASSTGRGAQPGGRAGVAFDPVQTTPADVELTTFSETEEIFSDLRIPDMNGQR</sequence>
<feature type="domain" description="Apple" evidence="10">
    <location>
        <begin position="953"/>
        <end position="1043"/>
    </location>
</feature>
<feature type="domain" description="Sushi" evidence="9">
    <location>
        <begin position="1236"/>
        <end position="1298"/>
    </location>
</feature>